<feature type="repeat" description="PPR" evidence="3">
    <location>
        <begin position="804"/>
        <end position="838"/>
    </location>
</feature>
<evidence type="ECO:0000256" key="2">
    <source>
        <dbReference type="ARBA" id="ARBA00022737"/>
    </source>
</evidence>
<evidence type="ECO:0000256" key="1">
    <source>
        <dbReference type="ARBA" id="ARBA00007626"/>
    </source>
</evidence>
<feature type="repeat" description="PPR" evidence="3">
    <location>
        <begin position="490"/>
        <end position="524"/>
    </location>
</feature>
<comment type="caution">
    <text evidence="6">The sequence shown here is derived from an EMBL/GenBank/DDBJ whole genome shotgun (WGS) entry which is preliminary data.</text>
</comment>
<dbReference type="Pfam" id="PF13041">
    <property type="entry name" value="PPR_2"/>
    <property type="match status" value="5"/>
</dbReference>
<evidence type="ECO:0000313" key="7">
    <source>
        <dbReference type="Proteomes" id="UP001222027"/>
    </source>
</evidence>
<feature type="repeat" description="PPR" evidence="3">
    <location>
        <begin position="979"/>
        <end position="1013"/>
    </location>
</feature>
<evidence type="ECO:0000256" key="3">
    <source>
        <dbReference type="PROSITE-ProRule" id="PRU00708"/>
    </source>
</evidence>
<dbReference type="InterPro" id="IPR011990">
    <property type="entry name" value="TPR-like_helical_dom_sf"/>
</dbReference>
<feature type="repeat" description="PPR" evidence="3">
    <location>
        <begin position="944"/>
        <end position="978"/>
    </location>
</feature>
<feature type="repeat" description="PPR" evidence="3">
    <location>
        <begin position="1119"/>
        <end position="1153"/>
    </location>
</feature>
<feature type="repeat" description="PPR" evidence="3">
    <location>
        <begin position="350"/>
        <end position="384"/>
    </location>
</feature>
<proteinExistence type="inferred from homology"/>
<dbReference type="PANTHER" id="PTHR47447:SF26">
    <property type="entry name" value="CHLOROPLAST RNA SPLICING4"/>
    <property type="match status" value="1"/>
</dbReference>
<feature type="repeat" description="PPR" evidence="3">
    <location>
        <begin position="734"/>
        <end position="768"/>
    </location>
</feature>
<feature type="repeat" description="PPR" evidence="3">
    <location>
        <begin position="455"/>
        <end position="489"/>
    </location>
</feature>
<feature type="compositionally biased region" description="Low complexity" evidence="4">
    <location>
        <begin position="13"/>
        <end position="46"/>
    </location>
</feature>
<feature type="repeat" description="PPR" evidence="3">
    <location>
        <begin position="385"/>
        <end position="419"/>
    </location>
</feature>
<dbReference type="PANTHER" id="PTHR47447">
    <property type="entry name" value="OS03G0856100 PROTEIN"/>
    <property type="match status" value="1"/>
</dbReference>
<feature type="repeat" description="PPR" evidence="3">
    <location>
        <begin position="278"/>
        <end position="314"/>
    </location>
</feature>
<feature type="domain" description="Pentatricopeptide repeat-containing protein-mitochondrial" evidence="5">
    <location>
        <begin position="862"/>
        <end position="970"/>
    </location>
</feature>
<dbReference type="Pfam" id="PF01535">
    <property type="entry name" value="PPR"/>
    <property type="match status" value="3"/>
</dbReference>
<protein>
    <recommendedName>
        <fullName evidence="5">Pentatricopeptide repeat-containing protein-mitochondrial domain-containing protein</fullName>
    </recommendedName>
</protein>
<evidence type="ECO:0000256" key="4">
    <source>
        <dbReference type="SAM" id="MobiDB-lite"/>
    </source>
</evidence>
<reference evidence="6 7" key="1">
    <citation type="submission" date="2022-12" db="EMBL/GenBank/DDBJ databases">
        <title>Chromosome-scale assembly of the Ensete ventricosum genome.</title>
        <authorList>
            <person name="Dussert Y."/>
            <person name="Stocks J."/>
            <person name="Wendawek A."/>
            <person name="Woldeyes F."/>
            <person name="Nichols R.A."/>
            <person name="Borrell J.S."/>
        </authorList>
    </citation>
    <scope>NUCLEOTIDE SEQUENCE [LARGE SCALE GENOMIC DNA]</scope>
    <source>
        <strain evidence="7">cv. Maze</strain>
        <tissue evidence="6">Seeds</tissue>
    </source>
</reference>
<feature type="repeat" description="PPR" evidence="3">
    <location>
        <begin position="243"/>
        <end position="277"/>
    </location>
</feature>
<feature type="repeat" description="PPR" evidence="3">
    <location>
        <begin position="420"/>
        <end position="454"/>
    </location>
</feature>
<dbReference type="Pfam" id="PF23276">
    <property type="entry name" value="TPR_24"/>
    <property type="match status" value="1"/>
</dbReference>
<feature type="repeat" description="PPR" evidence="3">
    <location>
        <begin position="315"/>
        <end position="349"/>
    </location>
</feature>
<accession>A0AAV8QYY3</accession>
<keyword evidence="2" id="KW-0677">Repeat</keyword>
<feature type="repeat" description="PPR" evidence="3">
    <location>
        <begin position="1014"/>
        <end position="1048"/>
    </location>
</feature>
<sequence length="1512" mass="169977">MPLMAIAIPSPFLPLSCPSPSSSSSSRSSTFTAAASSSSVAAAVPAEPHPRPREFHYPRADPSVRWPHLKLDDVLGPPQFPAPSPAAPVSIPEDPDTRPDPPEVPRTDSFETLESKQSRTRAKKMTKLALKRARDWRQRVQLLADQILALPPSALVADVLDHRQIQMTPTDLAFVVKVVGRSSWARALEVFEWLTLRRRHAPGPRLLAAIISVLGRAHKDALAAEVFQRCNPDDERAGAAELSVQVYNAMMGVYARTGRFAKVQELLSSMRDRGLEPDLVSFNTLINAKAKAGSLAPGLALELLQEVRRSGLRPDAITYNTLISACSRMSNLEDAVSIFKDMEASECQPDLWTYNAMISVFGRCGMILEAERLFRELGERGFSPDAVTYNSLLFAFAKECNAEKVERLCDEMVGAGFKKDEITYNTIIHMHGKQGRLDLVVQLYDEMKNVGCNPDAVTYTVLIDSLGKANMITEAGKVMSEMADAGVRPTLRTFGALICGYAKAGMRVEAEHMFHRMIRAGIKPDHIAYSVMLDIMLRSKEMRKAMVLYRSMMQDGFRPDQGLYQAMLGILAKEDDDGKIDEIIKDMEVVCKMSPQAVSTVLVRGGCFFQGAEMLKKSVSCGFEPDRECLLSIVDAFAASGMQAGALSLLEFLREHAPDSNSLIMESSIVMLCKNHQLEDAMTEYNKMRMFNFEQFGQSCSLYEYMIACFDEAGFLWEASQLFSDMKFLGLEPSQGIYKSLISIYCKLGFPETAHNVVDQASRAGISFNDTSVSVTLIETYGKLKLWQRAESFVGKLRLHDFIDRRIWNALIYAYAESGRYEQARAVFDTMIKNGPSPTVDSINGLMHALVIDGRLDELFVVVEELQDMNFKISKSTILIMLNAFIRAGNIFEVKKIYNGMKAAGYLPTMNVYSRMITLLSRGKRVRDVEAMVAEMEEAGFKPDLTIFNSLLKMYTSIEDFRKTLEIYRRLQEAGIELDQDAYNTLLLMYSRDVRPEEGFTLLNDMRKKGLEPKLDTYKSLLAACCKEQLWEQAEELFKSMQSKGYRLDRSFYHIMMKVYRNSGDHTKAENLLFQMEEVGIKPTIATMHMLMVSYGSAGQPQEAENVLNNLKSSSQELTTLPYSSVIDAYLKVGDYNMGITKLMEMKKDGIEPDHRIWTCFIRAASLCEQTNEAMLLLGTLGNNGFDIPIRLLTGKAQSLFLEVDHLLEELGSLEDNASFNFVNALEDLLWAFERRATALWIFQLAITRKIYRHDVFRVAEKDWGADFRKMSAGAALVGLTLWLDHMQDASLQGSPESPKSVVLITGTAEYNMVSLEKTLKAYLWEMGSPFLPCKTRSGVLVAKAHSLRMWLKDSSFCLDLELKDATSLPQTNSVKLTEGYFMRAGLVPAFKDIHERLGQIRPKKFARLALLSEESRDKASEQLRWDFEEWMRSGKNAKELWLVSLGFLACCCSSADHVLKLMILFTRLLHMRMLVSSAWAFASRIKLAAPVSQAKSFSFHTKYLLAKLILR</sequence>
<feature type="repeat" description="PPR" evidence="3">
    <location>
        <begin position="525"/>
        <end position="559"/>
    </location>
</feature>
<feature type="repeat" description="PPR" evidence="3">
    <location>
        <begin position="874"/>
        <end position="908"/>
    </location>
</feature>
<organism evidence="6 7">
    <name type="scientific">Ensete ventricosum</name>
    <name type="common">Abyssinian banana</name>
    <name type="synonym">Musa ensete</name>
    <dbReference type="NCBI Taxonomy" id="4639"/>
    <lineage>
        <taxon>Eukaryota</taxon>
        <taxon>Viridiplantae</taxon>
        <taxon>Streptophyta</taxon>
        <taxon>Embryophyta</taxon>
        <taxon>Tracheophyta</taxon>
        <taxon>Spermatophyta</taxon>
        <taxon>Magnoliopsida</taxon>
        <taxon>Liliopsida</taxon>
        <taxon>Zingiberales</taxon>
        <taxon>Musaceae</taxon>
        <taxon>Ensete</taxon>
    </lineage>
</organism>
<feature type="repeat" description="PPR" evidence="3">
    <location>
        <begin position="1049"/>
        <end position="1083"/>
    </location>
</feature>
<evidence type="ECO:0000259" key="5">
    <source>
        <dbReference type="Pfam" id="PF23276"/>
    </source>
</evidence>
<feature type="compositionally biased region" description="Basic and acidic residues" evidence="4">
    <location>
        <begin position="48"/>
        <end position="59"/>
    </location>
</feature>
<feature type="compositionally biased region" description="Basic and acidic residues" evidence="4">
    <location>
        <begin position="95"/>
        <end position="117"/>
    </location>
</feature>
<gene>
    <name evidence="6" type="ORF">OPV22_024340</name>
</gene>
<dbReference type="InterPro" id="IPR057027">
    <property type="entry name" value="TPR_mt"/>
</dbReference>
<dbReference type="Gene3D" id="1.25.40.10">
    <property type="entry name" value="Tetratricopeptide repeat domain"/>
    <property type="match status" value="7"/>
</dbReference>
<dbReference type="PROSITE" id="PS51375">
    <property type="entry name" value="PPR"/>
    <property type="match status" value="19"/>
</dbReference>
<feature type="repeat" description="PPR" evidence="3">
    <location>
        <begin position="909"/>
        <end position="943"/>
    </location>
</feature>
<keyword evidence="7" id="KW-1185">Reference proteome</keyword>
<dbReference type="Pfam" id="PF13812">
    <property type="entry name" value="PPR_3"/>
    <property type="match status" value="2"/>
</dbReference>
<dbReference type="EMBL" id="JAQQAF010000006">
    <property type="protein sequence ID" value="KAJ8480613.1"/>
    <property type="molecule type" value="Genomic_DNA"/>
</dbReference>
<name>A0AAV8QYY3_ENSVE</name>
<dbReference type="Proteomes" id="UP001222027">
    <property type="component" value="Unassembled WGS sequence"/>
</dbReference>
<feature type="region of interest" description="Disordered" evidence="4">
    <location>
        <begin position="13"/>
        <end position="122"/>
    </location>
</feature>
<feature type="repeat" description="PPR" evidence="3">
    <location>
        <begin position="699"/>
        <end position="733"/>
    </location>
</feature>
<comment type="similarity">
    <text evidence="1">Belongs to the PPR family. P subfamily.</text>
</comment>
<dbReference type="NCBIfam" id="TIGR00756">
    <property type="entry name" value="PPR"/>
    <property type="match status" value="14"/>
</dbReference>
<evidence type="ECO:0000313" key="6">
    <source>
        <dbReference type="EMBL" id="KAJ8480613.1"/>
    </source>
</evidence>
<dbReference type="InterPro" id="IPR002885">
    <property type="entry name" value="PPR_rpt"/>
</dbReference>